<sequence>MMARSKGQARKSLVPLINVNVKKVAIVHEEISPQKSQLKPSGFALSVLKIVIREGKTDERFQRAYMLYALGCLLCPITKEVARNRLFSGVVDNNIEGLKAYTWLFFVLDWLINEIRNYKIRASKGRGRSAEGVGGSLFVLKVIYFDLNPLNVKIGKEPQPPIALWTKKLMDIRIIKEMEDKPVEDSIFSQFSSHNLRNQRFIDMYKDLVRQFVSNAKSLHDIDAAMIEPVGGSPEHGLLPRMLPSISPEDGQDGPWQKNVQNEGHLPTFTENCEMHQIEEEKGEVGDKSKFKDGQDSPWQQNVQNVGHLPPLLKISKWIRLRRRANQKS</sequence>
<dbReference type="Proteomes" id="UP001062846">
    <property type="component" value="Chromosome 4"/>
</dbReference>
<proteinExistence type="predicted"/>
<protein>
    <submittedName>
        <fullName evidence="1">Uncharacterized protein</fullName>
    </submittedName>
</protein>
<gene>
    <name evidence="1" type="ORF">RHMOL_Rhmol04G0272500</name>
</gene>
<keyword evidence="2" id="KW-1185">Reference proteome</keyword>
<evidence type="ECO:0000313" key="1">
    <source>
        <dbReference type="EMBL" id="KAI8560624.1"/>
    </source>
</evidence>
<dbReference type="EMBL" id="CM046391">
    <property type="protein sequence ID" value="KAI8560624.1"/>
    <property type="molecule type" value="Genomic_DNA"/>
</dbReference>
<evidence type="ECO:0000313" key="2">
    <source>
        <dbReference type="Proteomes" id="UP001062846"/>
    </source>
</evidence>
<organism evidence="1 2">
    <name type="scientific">Rhododendron molle</name>
    <name type="common">Chinese azalea</name>
    <name type="synonym">Azalea mollis</name>
    <dbReference type="NCBI Taxonomy" id="49168"/>
    <lineage>
        <taxon>Eukaryota</taxon>
        <taxon>Viridiplantae</taxon>
        <taxon>Streptophyta</taxon>
        <taxon>Embryophyta</taxon>
        <taxon>Tracheophyta</taxon>
        <taxon>Spermatophyta</taxon>
        <taxon>Magnoliopsida</taxon>
        <taxon>eudicotyledons</taxon>
        <taxon>Gunneridae</taxon>
        <taxon>Pentapetalae</taxon>
        <taxon>asterids</taxon>
        <taxon>Ericales</taxon>
        <taxon>Ericaceae</taxon>
        <taxon>Ericoideae</taxon>
        <taxon>Rhodoreae</taxon>
        <taxon>Rhododendron</taxon>
    </lineage>
</organism>
<reference evidence="1" key="1">
    <citation type="submission" date="2022-02" db="EMBL/GenBank/DDBJ databases">
        <title>Plant Genome Project.</title>
        <authorList>
            <person name="Zhang R.-G."/>
        </authorList>
    </citation>
    <scope>NUCLEOTIDE SEQUENCE</scope>
    <source>
        <strain evidence="1">AT1</strain>
    </source>
</reference>
<accession>A0ACC0P5Y6</accession>
<name>A0ACC0P5Y6_RHOML</name>
<comment type="caution">
    <text evidence="1">The sequence shown here is derived from an EMBL/GenBank/DDBJ whole genome shotgun (WGS) entry which is preliminary data.</text>
</comment>